<sequence>MEKIQGQKEKQSDMAAKPVVWDCGSSLYDSFELKTFERQLDSAISSRTLSMPHLSDRRARPPPPPLQTSAKKSSKISRTLHKLLRSVFRPKQNSSSLFGVQDHSQDGIFYDVYDTSGVLSTIPEVPETAGDYDFSPEITSLVRRTTSDRFKPTSIGISCA</sequence>
<comment type="caution">
    <text evidence="2">The sequence shown here is derived from an EMBL/GenBank/DDBJ whole genome shotgun (WGS) entry which is preliminary data.</text>
</comment>
<dbReference type="PANTHER" id="PTHR33978">
    <property type="entry name" value="SERINE/THREONINE-KINASE"/>
    <property type="match status" value="1"/>
</dbReference>
<organism evidence="2 3">
    <name type="scientific">Ilex paraguariensis</name>
    <name type="common">yerba mate</name>
    <dbReference type="NCBI Taxonomy" id="185542"/>
    <lineage>
        <taxon>Eukaryota</taxon>
        <taxon>Viridiplantae</taxon>
        <taxon>Streptophyta</taxon>
        <taxon>Embryophyta</taxon>
        <taxon>Tracheophyta</taxon>
        <taxon>Spermatophyta</taxon>
        <taxon>Magnoliopsida</taxon>
        <taxon>eudicotyledons</taxon>
        <taxon>Gunneridae</taxon>
        <taxon>Pentapetalae</taxon>
        <taxon>asterids</taxon>
        <taxon>campanulids</taxon>
        <taxon>Aquifoliales</taxon>
        <taxon>Aquifoliaceae</taxon>
        <taxon>Ilex</taxon>
    </lineage>
</organism>
<dbReference type="PANTHER" id="PTHR33978:SF4">
    <property type="entry name" value="SERINE_THREONINE-KINASE"/>
    <property type="match status" value="1"/>
</dbReference>
<dbReference type="EMBL" id="CAUOFW020003948">
    <property type="protein sequence ID" value="CAK9163045.1"/>
    <property type="molecule type" value="Genomic_DNA"/>
</dbReference>
<gene>
    <name evidence="2" type="ORF">ILEXP_LOCUS32013</name>
</gene>
<name>A0ABC8T1H9_9AQUA</name>
<evidence type="ECO:0000256" key="1">
    <source>
        <dbReference type="SAM" id="MobiDB-lite"/>
    </source>
</evidence>
<feature type="region of interest" description="Disordered" evidence="1">
    <location>
        <begin position="47"/>
        <end position="74"/>
    </location>
</feature>
<evidence type="ECO:0000313" key="3">
    <source>
        <dbReference type="Proteomes" id="UP001642360"/>
    </source>
</evidence>
<keyword evidence="3" id="KW-1185">Reference proteome</keyword>
<dbReference type="AlphaFoldDB" id="A0ABC8T1H9"/>
<protein>
    <submittedName>
        <fullName evidence="2">Uncharacterized protein</fullName>
    </submittedName>
</protein>
<evidence type="ECO:0000313" key="2">
    <source>
        <dbReference type="EMBL" id="CAK9163045.1"/>
    </source>
</evidence>
<accession>A0ABC8T1H9</accession>
<dbReference type="Proteomes" id="UP001642360">
    <property type="component" value="Unassembled WGS sequence"/>
</dbReference>
<reference evidence="2 3" key="1">
    <citation type="submission" date="2024-02" db="EMBL/GenBank/DDBJ databases">
        <authorList>
            <person name="Vignale AGUSTIN F."/>
            <person name="Sosa J E."/>
            <person name="Modenutti C."/>
        </authorList>
    </citation>
    <scope>NUCLEOTIDE SEQUENCE [LARGE SCALE GENOMIC DNA]</scope>
</reference>
<proteinExistence type="predicted"/>